<dbReference type="Pfam" id="PF26168">
    <property type="entry name" value="Glyco_transf_N"/>
    <property type="match status" value="1"/>
</dbReference>
<gene>
    <name evidence="3" type="ORF">FRX31_022067</name>
</gene>
<evidence type="ECO:0000313" key="4">
    <source>
        <dbReference type="Proteomes" id="UP000554482"/>
    </source>
</evidence>
<protein>
    <submittedName>
        <fullName evidence="3">Glycosyltransferase</fullName>
    </submittedName>
</protein>
<proteinExistence type="inferred from homology"/>
<keyword evidence="3" id="KW-0808">Transferase</keyword>
<dbReference type="PANTHER" id="PTHR11926:SF1412">
    <property type="entry name" value="UDP-GLYCOSYLTRANSFERASE 83A1-LIKE"/>
    <property type="match status" value="1"/>
</dbReference>
<comment type="caution">
    <text evidence="3">The sequence shown here is derived from an EMBL/GenBank/DDBJ whole genome shotgun (WGS) entry which is preliminary data.</text>
</comment>
<dbReference type="Gene3D" id="3.40.50.2000">
    <property type="entry name" value="Glycogen Phosphorylase B"/>
    <property type="match status" value="1"/>
</dbReference>
<sequence>MGKLPHILVVPFPAQGHVMPLMEFSNQLVNHGVKVTFVNMESIHNKVASTLHDHGEEDKGDSRIHLVSIPEMNGDPDIAKFVEYVAEAMSLHLEELIKKFNENDDEKIDYIIADAFVGNVLEVAKKFGINRFAFCPASLGYLALMLHFPKLIEVGYIDENGINKTSQHACQYVLFLYNLLFLVS</sequence>
<dbReference type="GO" id="GO:0080043">
    <property type="term" value="F:quercetin 3-O-glucosyltransferase activity"/>
    <property type="evidence" value="ECO:0007669"/>
    <property type="project" value="TreeGrafter"/>
</dbReference>
<comment type="similarity">
    <text evidence="1">Belongs to the UDP-glycosyltransferase family.</text>
</comment>
<dbReference type="PANTHER" id="PTHR11926">
    <property type="entry name" value="GLUCOSYL/GLUCURONOSYL TRANSFERASES"/>
    <property type="match status" value="1"/>
</dbReference>
<dbReference type="GO" id="GO:0080044">
    <property type="term" value="F:quercetin 7-O-glucosyltransferase activity"/>
    <property type="evidence" value="ECO:0007669"/>
    <property type="project" value="TreeGrafter"/>
</dbReference>
<dbReference type="AlphaFoldDB" id="A0A7J6VTD9"/>
<accession>A0A7J6VTD9</accession>
<dbReference type="EMBL" id="JABWDY010026902">
    <property type="protein sequence ID" value="KAF5188346.1"/>
    <property type="molecule type" value="Genomic_DNA"/>
</dbReference>
<dbReference type="InterPro" id="IPR058980">
    <property type="entry name" value="Glyco_transf_N"/>
</dbReference>
<evidence type="ECO:0000313" key="3">
    <source>
        <dbReference type="EMBL" id="KAF5188346.1"/>
    </source>
</evidence>
<organism evidence="3 4">
    <name type="scientific">Thalictrum thalictroides</name>
    <name type="common">Rue-anemone</name>
    <name type="synonym">Anemone thalictroides</name>
    <dbReference type="NCBI Taxonomy" id="46969"/>
    <lineage>
        <taxon>Eukaryota</taxon>
        <taxon>Viridiplantae</taxon>
        <taxon>Streptophyta</taxon>
        <taxon>Embryophyta</taxon>
        <taxon>Tracheophyta</taxon>
        <taxon>Spermatophyta</taxon>
        <taxon>Magnoliopsida</taxon>
        <taxon>Ranunculales</taxon>
        <taxon>Ranunculaceae</taxon>
        <taxon>Thalictroideae</taxon>
        <taxon>Thalictrum</taxon>
    </lineage>
</organism>
<name>A0A7J6VTD9_THATH</name>
<dbReference type="SUPFAM" id="SSF53756">
    <property type="entry name" value="UDP-Glycosyltransferase/glycogen phosphorylase"/>
    <property type="match status" value="1"/>
</dbReference>
<evidence type="ECO:0000259" key="2">
    <source>
        <dbReference type="Pfam" id="PF26168"/>
    </source>
</evidence>
<reference evidence="3 4" key="1">
    <citation type="submission" date="2020-06" db="EMBL/GenBank/DDBJ databases">
        <title>Transcriptomic and genomic resources for Thalictrum thalictroides and T. hernandezii: Facilitating candidate gene discovery in an emerging model plant lineage.</title>
        <authorList>
            <person name="Arias T."/>
            <person name="Riano-Pachon D.M."/>
            <person name="Di Stilio V.S."/>
        </authorList>
    </citation>
    <scope>NUCLEOTIDE SEQUENCE [LARGE SCALE GENOMIC DNA]</scope>
    <source>
        <strain evidence="4">cv. WT478/WT964</strain>
        <tissue evidence="3">Leaves</tissue>
    </source>
</reference>
<dbReference type="Proteomes" id="UP000554482">
    <property type="component" value="Unassembled WGS sequence"/>
</dbReference>
<keyword evidence="4" id="KW-1185">Reference proteome</keyword>
<dbReference type="OrthoDB" id="5835829at2759"/>
<evidence type="ECO:0000256" key="1">
    <source>
        <dbReference type="ARBA" id="ARBA00009995"/>
    </source>
</evidence>
<feature type="domain" description="Glycosyltransferase N-terminal" evidence="2">
    <location>
        <begin position="7"/>
        <end position="73"/>
    </location>
</feature>